<dbReference type="AlphaFoldDB" id="A0AB73HW50"/>
<evidence type="ECO:0000313" key="1">
    <source>
        <dbReference type="EMBL" id="MDH0141723.1"/>
    </source>
</evidence>
<protein>
    <submittedName>
        <fullName evidence="1">Rod shape-determining protein</fullName>
    </submittedName>
</protein>
<dbReference type="RefSeq" id="WP_280000124.1">
    <property type="nucleotide sequence ID" value="NZ_JAODZF010000002.1"/>
</dbReference>
<sequence>MFRNLTPLLYLKLRSRSLSGLHLPSGMAFDEPPVLALQTVKGKREAIAVGHAATKLQGQPQVELLNGFDHPRSLLADFAVAEKTLQLLVRQIAGKTFLKPEVVLHPLEHLEGGLTQMERRGLYELCRCAGANKVHLWIGRELTAEELRSRQFPSEGGSLLTP</sequence>
<gene>
    <name evidence="1" type="ORF">N7380_05295</name>
</gene>
<comment type="caution">
    <text evidence="1">The sequence shown here is derived from an EMBL/GenBank/DDBJ whole genome shotgun (WGS) entry which is preliminary data.</text>
</comment>
<dbReference type="Gene3D" id="3.30.420.40">
    <property type="match status" value="1"/>
</dbReference>
<evidence type="ECO:0000313" key="2">
    <source>
        <dbReference type="Proteomes" id="UP001158058"/>
    </source>
</evidence>
<proteinExistence type="predicted"/>
<name>A0AB73HW50_AQUAC</name>
<dbReference type="EMBL" id="JAODZF010000002">
    <property type="protein sequence ID" value="MDH0141723.1"/>
    <property type="molecule type" value="Genomic_DNA"/>
</dbReference>
<dbReference type="Proteomes" id="UP001158058">
    <property type="component" value="Unassembled WGS sequence"/>
</dbReference>
<organism evidence="1 2">
    <name type="scientific">Aquipseudomonas alcaligenes</name>
    <name type="common">Pseudomonas alcaligenes</name>
    <dbReference type="NCBI Taxonomy" id="43263"/>
    <lineage>
        <taxon>Bacteria</taxon>
        <taxon>Pseudomonadati</taxon>
        <taxon>Pseudomonadota</taxon>
        <taxon>Gammaproteobacteria</taxon>
        <taxon>Pseudomonadales</taxon>
        <taxon>Pseudomonadaceae</taxon>
        <taxon>Aquipseudomonas</taxon>
    </lineage>
</organism>
<reference evidence="1" key="1">
    <citation type="submission" date="2022-09" db="EMBL/GenBank/DDBJ databases">
        <title>Intensive care unit water sources are persistently colonized with multi-drug resistant bacteria and are the site of extensive horizontal gene transfer of antibiotic resistance genes.</title>
        <authorList>
            <person name="Diorio-Toth L."/>
        </authorList>
    </citation>
    <scope>NUCLEOTIDE SEQUENCE</scope>
    <source>
        <strain evidence="1">GD04146</strain>
    </source>
</reference>
<accession>A0AB73HW50</accession>
<dbReference type="InterPro" id="IPR056546">
    <property type="entry name" value="MreB_MamK-like"/>
</dbReference>
<dbReference type="Pfam" id="PF06723">
    <property type="entry name" value="MreB_Mbl"/>
    <property type="match status" value="1"/>
</dbReference>